<evidence type="ECO:0000256" key="1">
    <source>
        <dbReference type="SAM" id="Phobius"/>
    </source>
</evidence>
<dbReference type="Proteomes" id="UP000324222">
    <property type="component" value="Unassembled WGS sequence"/>
</dbReference>
<keyword evidence="1" id="KW-0472">Membrane</keyword>
<dbReference type="EMBL" id="VSRR010087462">
    <property type="protein sequence ID" value="MPC91353.1"/>
    <property type="molecule type" value="Genomic_DNA"/>
</dbReference>
<organism evidence="2 3">
    <name type="scientific">Portunus trituberculatus</name>
    <name type="common">Swimming crab</name>
    <name type="synonym">Neptunus trituberculatus</name>
    <dbReference type="NCBI Taxonomy" id="210409"/>
    <lineage>
        <taxon>Eukaryota</taxon>
        <taxon>Metazoa</taxon>
        <taxon>Ecdysozoa</taxon>
        <taxon>Arthropoda</taxon>
        <taxon>Crustacea</taxon>
        <taxon>Multicrustacea</taxon>
        <taxon>Malacostraca</taxon>
        <taxon>Eumalacostraca</taxon>
        <taxon>Eucarida</taxon>
        <taxon>Decapoda</taxon>
        <taxon>Pleocyemata</taxon>
        <taxon>Brachyura</taxon>
        <taxon>Eubrachyura</taxon>
        <taxon>Portunoidea</taxon>
        <taxon>Portunidae</taxon>
        <taxon>Portuninae</taxon>
        <taxon>Portunus</taxon>
    </lineage>
</organism>
<evidence type="ECO:0000313" key="2">
    <source>
        <dbReference type="EMBL" id="MPC91353.1"/>
    </source>
</evidence>
<sequence length="79" mass="9128">MNLETRHGIEGVEHTKPHYHFTIRTHSHFQRLSLTYIVIRACAVLCCAVLWCAVLLHEACIQLLARSFAGLRGRKERED</sequence>
<comment type="caution">
    <text evidence="2">The sequence shown here is derived from an EMBL/GenBank/DDBJ whole genome shotgun (WGS) entry which is preliminary data.</text>
</comment>
<name>A0A5B7JA58_PORTR</name>
<protein>
    <submittedName>
        <fullName evidence="2">Uncharacterized protein</fullName>
    </submittedName>
</protein>
<gene>
    <name evidence="2" type="ORF">E2C01_086382</name>
</gene>
<accession>A0A5B7JA58</accession>
<keyword evidence="3" id="KW-1185">Reference proteome</keyword>
<reference evidence="2 3" key="1">
    <citation type="submission" date="2019-05" db="EMBL/GenBank/DDBJ databases">
        <title>Another draft genome of Portunus trituberculatus and its Hox gene families provides insights of decapod evolution.</title>
        <authorList>
            <person name="Jeong J.-H."/>
            <person name="Song I."/>
            <person name="Kim S."/>
            <person name="Choi T."/>
            <person name="Kim D."/>
            <person name="Ryu S."/>
            <person name="Kim W."/>
        </authorList>
    </citation>
    <scope>NUCLEOTIDE SEQUENCE [LARGE SCALE GENOMIC DNA]</scope>
    <source>
        <tissue evidence="2">Muscle</tissue>
    </source>
</reference>
<keyword evidence="1" id="KW-0812">Transmembrane</keyword>
<dbReference type="AlphaFoldDB" id="A0A5B7JA58"/>
<feature type="transmembrane region" description="Helical" evidence="1">
    <location>
        <begin position="34"/>
        <end position="56"/>
    </location>
</feature>
<proteinExistence type="predicted"/>
<keyword evidence="1" id="KW-1133">Transmembrane helix</keyword>
<evidence type="ECO:0000313" key="3">
    <source>
        <dbReference type="Proteomes" id="UP000324222"/>
    </source>
</evidence>